<organism evidence="2 3">
    <name type="scientific">Dyella acidiphila</name>
    <dbReference type="NCBI Taxonomy" id="2775866"/>
    <lineage>
        <taxon>Bacteria</taxon>
        <taxon>Pseudomonadati</taxon>
        <taxon>Pseudomonadota</taxon>
        <taxon>Gammaproteobacteria</taxon>
        <taxon>Lysobacterales</taxon>
        <taxon>Rhodanobacteraceae</taxon>
        <taxon>Dyella</taxon>
    </lineage>
</organism>
<name>A0ABR9G797_9GAMM</name>
<protein>
    <submittedName>
        <fullName evidence="2">DUF4386 domain-containing protein</fullName>
    </submittedName>
</protein>
<sequence>MASTVIDRSQRIAARTAGALYLLLMACGVFGEFNARGRLIADNDPAKTAALITGHLQLFRIGIVSDLAAFSGDIAMAVALYVLLRPVGRYLALLGAFWRVAEAAVLGVITLNSVTMLLLLTDARYASVFSSQQIQNLVWLFNDTHDAGYNIGVVFLSLGSMVFSWLLLKSRYIPRLLAGFGLLAYTLMLIGTVANIVWPDNRVGVNFDTPAGLYEITAGLWLLLRGIKEPQDRRR</sequence>
<dbReference type="RefSeq" id="WP_192554755.1">
    <property type="nucleotide sequence ID" value="NZ_JACZZA010000002.1"/>
</dbReference>
<reference evidence="2 3" key="1">
    <citation type="submission" date="2020-09" db="EMBL/GenBank/DDBJ databases">
        <title>Dyella sp. 7MK23 isolated from forest soil.</title>
        <authorList>
            <person name="Fu J."/>
        </authorList>
    </citation>
    <scope>NUCLEOTIDE SEQUENCE [LARGE SCALE GENOMIC DNA]</scope>
    <source>
        <strain evidence="2 3">7MK23</strain>
    </source>
</reference>
<keyword evidence="1" id="KW-1133">Transmembrane helix</keyword>
<evidence type="ECO:0000313" key="3">
    <source>
        <dbReference type="Proteomes" id="UP000651010"/>
    </source>
</evidence>
<dbReference type="Pfam" id="PF14329">
    <property type="entry name" value="DUF4386"/>
    <property type="match status" value="1"/>
</dbReference>
<feature type="transmembrane region" description="Helical" evidence="1">
    <location>
        <begin position="12"/>
        <end position="31"/>
    </location>
</feature>
<evidence type="ECO:0000256" key="1">
    <source>
        <dbReference type="SAM" id="Phobius"/>
    </source>
</evidence>
<dbReference type="EMBL" id="JACZZA010000002">
    <property type="protein sequence ID" value="MBE1159906.1"/>
    <property type="molecule type" value="Genomic_DNA"/>
</dbReference>
<comment type="caution">
    <text evidence="2">The sequence shown here is derived from an EMBL/GenBank/DDBJ whole genome shotgun (WGS) entry which is preliminary data.</text>
</comment>
<feature type="transmembrane region" description="Helical" evidence="1">
    <location>
        <begin position="96"/>
        <end position="120"/>
    </location>
</feature>
<feature type="transmembrane region" description="Helical" evidence="1">
    <location>
        <begin position="147"/>
        <end position="168"/>
    </location>
</feature>
<proteinExistence type="predicted"/>
<keyword evidence="1" id="KW-0812">Transmembrane</keyword>
<dbReference type="Proteomes" id="UP000651010">
    <property type="component" value="Unassembled WGS sequence"/>
</dbReference>
<feature type="transmembrane region" description="Helical" evidence="1">
    <location>
        <begin position="61"/>
        <end position="84"/>
    </location>
</feature>
<keyword evidence="3" id="KW-1185">Reference proteome</keyword>
<gene>
    <name evidence="2" type="ORF">IGX34_05875</name>
</gene>
<evidence type="ECO:0000313" key="2">
    <source>
        <dbReference type="EMBL" id="MBE1159906.1"/>
    </source>
</evidence>
<feature type="transmembrane region" description="Helical" evidence="1">
    <location>
        <begin position="180"/>
        <end position="198"/>
    </location>
</feature>
<accession>A0ABR9G797</accession>
<keyword evidence="1" id="KW-0472">Membrane</keyword>
<dbReference type="InterPro" id="IPR025495">
    <property type="entry name" value="DUF4386"/>
</dbReference>